<protein>
    <recommendedName>
        <fullName evidence="3">Outer membrane protein beta-barrel domain-containing protein</fullName>
    </recommendedName>
</protein>
<evidence type="ECO:0000313" key="2">
    <source>
        <dbReference type="Proteomes" id="UP000254893"/>
    </source>
</evidence>
<dbReference type="AlphaFoldDB" id="A0A380CQ35"/>
<reference evidence="1 2" key="1">
    <citation type="submission" date="2018-06" db="EMBL/GenBank/DDBJ databases">
        <authorList>
            <consortium name="Pathogen Informatics"/>
            <person name="Doyle S."/>
        </authorList>
    </citation>
    <scope>NUCLEOTIDE SEQUENCE [LARGE SCALE GENOMIC DNA]</scope>
    <source>
        <strain evidence="1 2">NCTC11388</strain>
    </source>
</reference>
<accession>A0A380CQ35</accession>
<gene>
    <name evidence="1" type="ORF">NCTC11388_03630</name>
</gene>
<evidence type="ECO:0008006" key="3">
    <source>
        <dbReference type="Google" id="ProtNLM"/>
    </source>
</evidence>
<organism evidence="1 2">
    <name type="scientific">Sphingobacterium spiritivorum</name>
    <name type="common">Flavobacterium spiritivorum</name>
    <dbReference type="NCBI Taxonomy" id="258"/>
    <lineage>
        <taxon>Bacteria</taxon>
        <taxon>Pseudomonadati</taxon>
        <taxon>Bacteroidota</taxon>
        <taxon>Sphingobacteriia</taxon>
        <taxon>Sphingobacteriales</taxon>
        <taxon>Sphingobacteriaceae</taxon>
        <taxon>Sphingobacterium</taxon>
    </lineage>
</organism>
<evidence type="ECO:0000313" key="1">
    <source>
        <dbReference type="EMBL" id="SUJ24618.1"/>
    </source>
</evidence>
<name>A0A380CQ35_SPHSI</name>
<dbReference type="Proteomes" id="UP000254893">
    <property type="component" value="Unassembled WGS sequence"/>
</dbReference>
<proteinExistence type="predicted"/>
<sequence length="254" mass="28527">MVNTYYMNRFAAVVLLFSVLVLILSSCSSIYMPNVPATPMFSKQGEGYLSGHVNLKGNVSGNAGVAISDHIGIIANGSYVNHRKQIKEFKQYLYEGGLGYFTTIGKSKRQIFEVYAGYGMGNSIETDLRSTTTGMQPVEIRDMDFEKIFVQVNYSSTKKDKINLFGAKRELNYGTAIRMSRVAMKDFTVDEVDAEKEDNIFIEPVFFTRLALNRNWQLQYTTGFNIGVNSNEYLKAGNAVFTLGVSYNFGKKKK</sequence>
<dbReference type="EMBL" id="UGYW01000002">
    <property type="protein sequence ID" value="SUJ24618.1"/>
    <property type="molecule type" value="Genomic_DNA"/>
</dbReference>